<dbReference type="AlphaFoldDB" id="A0A2H9THE7"/>
<protein>
    <submittedName>
        <fullName evidence="1">Uncharacterized protein</fullName>
    </submittedName>
</protein>
<gene>
    <name evidence="1" type="ORF">PSACC_03142</name>
</gene>
<evidence type="ECO:0000313" key="1">
    <source>
        <dbReference type="EMBL" id="PJF17040.1"/>
    </source>
</evidence>
<organism evidence="1 2">
    <name type="scientific">Paramicrosporidium saccamoebae</name>
    <dbReference type="NCBI Taxonomy" id="1246581"/>
    <lineage>
        <taxon>Eukaryota</taxon>
        <taxon>Fungi</taxon>
        <taxon>Fungi incertae sedis</taxon>
        <taxon>Cryptomycota</taxon>
        <taxon>Cryptomycota incertae sedis</taxon>
        <taxon>Paramicrosporidium</taxon>
    </lineage>
</organism>
<name>A0A2H9THE7_9FUNG</name>
<dbReference type="EMBL" id="MTSL01000192">
    <property type="protein sequence ID" value="PJF17040.1"/>
    <property type="molecule type" value="Genomic_DNA"/>
</dbReference>
<dbReference type="Proteomes" id="UP000240830">
    <property type="component" value="Unassembled WGS sequence"/>
</dbReference>
<reference evidence="1 2" key="1">
    <citation type="submission" date="2016-10" db="EMBL/GenBank/DDBJ databases">
        <title>The genome of Paramicrosporidium saccamoebae is the missing link in understanding Cryptomycota and Microsporidia evolution.</title>
        <authorList>
            <person name="Quandt C.A."/>
            <person name="Beaudet D."/>
            <person name="Corsaro D."/>
            <person name="Michel R."/>
            <person name="Corradi N."/>
            <person name="James T."/>
        </authorList>
    </citation>
    <scope>NUCLEOTIDE SEQUENCE [LARGE SCALE GENOMIC DNA]</scope>
    <source>
        <strain evidence="1 2">KSL3</strain>
    </source>
</reference>
<proteinExistence type="predicted"/>
<comment type="caution">
    <text evidence="1">The sequence shown here is derived from an EMBL/GenBank/DDBJ whole genome shotgun (WGS) entry which is preliminary data.</text>
</comment>
<evidence type="ECO:0000313" key="2">
    <source>
        <dbReference type="Proteomes" id="UP000240830"/>
    </source>
</evidence>
<keyword evidence="2" id="KW-1185">Reference proteome</keyword>
<sequence>MIQEKCDNVYIVLAFEDRIDNLSAALKMCEGRACVVDSAKLLADFVCNVTKNEPLSDTKDTDFKKLIQIMSWQSEGLTTLQVDLLASHYSSIKELAHAARHISSQQPEPLVEALSAISQFLDQDYYVE</sequence>
<accession>A0A2H9THE7</accession>